<proteinExistence type="predicted"/>
<dbReference type="EMBL" id="AMZH03000858">
    <property type="protein sequence ID" value="RRT81663.1"/>
    <property type="molecule type" value="Genomic_DNA"/>
</dbReference>
<reference evidence="2 3" key="1">
    <citation type="journal article" date="2014" name="Agronomy (Basel)">
        <title>A Draft Genome Sequence for Ensete ventricosum, the Drought-Tolerant Tree Against Hunger.</title>
        <authorList>
            <person name="Harrison J."/>
            <person name="Moore K.A."/>
            <person name="Paszkiewicz K."/>
            <person name="Jones T."/>
            <person name="Grant M."/>
            <person name="Ambacheew D."/>
            <person name="Muzemil S."/>
            <person name="Studholme D.J."/>
        </authorList>
    </citation>
    <scope>NUCLEOTIDE SEQUENCE [LARGE SCALE GENOMIC DNA]</scope>
</reference>
<protein>
    <submittedName>
        <fullName evidence="2">Uncharacterized protein</fullName>
    </submittedName>
</protein>
<organism evidence="2 3">
    <name type="scientific">Ensete ventricosum</name>
    <name type="common">Abyssinian banana</name>
    <name type="synonym">Musa ensete</name>
    <dbReference type="NCBI Taxonomy" id="4639"/>
    <lineage>
        <taxon>Eukaryota</taxon>
        <taxon>Viridiplantae</taxon>
        <taxon>Streptophyta</taxon>
        <taxon>Embryophyta</taxon>
        <taxon>Tracheophyta</taxon>
        <taxon>Spermatophyta</taxon>
        <taxon>Magnoliopsida</taxon>
        <taxon>Liliopsida</taxon>
        <taxon>Zingiberales</taxon>
        <taxon>Musaceae</taxon>
        <taxon>Ensete</taxon>
    </lineage>
</organism>
<sequence>MAMSLASVVMDDNTATVGGVRPPPSPPSSLVSSDRHPPPPLLLIRLYLLAVTLSVRTYQQRLRRCRRPNRSRVGGSRIKRQSHAEAAACSKGHAQVYNKAVDRSSGGSGHAGKRPPCAIEAAQAMASHATGGSLAC</sequence>
<evidence type="ECO:0000313" key="3">
    <source>
        <dbReference type="Proteomes" id="UP000287651"/>
    </source>
</evidence>
<comment type="caution">
    <text evidence="2">The sequence shown here is derived from an EMBL/GenBank/DDBJ whole genome shotgun (WGS) entry which is preliminary data.</text>
</comment>
<dbReference type="Proteomes" id="UP000287651">
    <property type="component" value="Unassembled WGS sequence"/>
</dbReference>
<name>A0A427AZH9_ENSVE</name>
<evidence type="ECO:0000256" key="1">
    <source>
        <dbReference type="SAM" id="MobiDB-lite"/>
    </source>
</evidence>
<feature type="region of interest" description="Disordered" evidence="1">
    <location>
        <begin position="14"/>
        <end position="36"/>
    </location>
</feature>
<gene>
    <name evidence="2" type="ORF">B296_00009461</name>
</gene>
<dbReference type="AlphaFoldDB" id="A0A427AZH9"/>
<evidence type="ECO:0000313" key="2">
    <source>
        <dbReference type="EMBL" id="RRT81663.1"/>
    </source>
</evidence>
<accession>A0A427AZH9</accession>